<protein>
    <submittedName>
        <fullName evidence="2">Molybdopterin-guanine dinucleotide biosynthesis protein B</fullName>
    </submittedName>
</protein>
<dbReference type="NCBIfam" id="TIGR00176">
    <property type="entry name" value="mobB"/>
    <property type="match status" value="1"/>
</dbReference>
<feature type="domain" description="Molybdopterin-guanine dinucleotide biosynthesis protein B (MobB)" evidence="1">
    <location>
        <begin position="4"/>
        <end position="133"/>
    </location>
</feature>
<proteinExistence type="predicted"/>
<dbReference type="GO" id="GO:0006777">
    <property type="term" value="P:Mo-molybdopterin cofactor biosynthetic process"/>
    <property type="evidence" value="ECO:0007669"/>
    <property type="project" value="InterPro"/>
</dbReference>
<organism evidence="2 3">
    <name type="scientific">Candidatus Desulfatibia profunda</name>
    <dbReference type="NCBI Taxonomy" id="2841695"/>
    <lineage>
        <taxon>Bacteria</taxon>
        <taxon>Pseudomonadati</taxon>
        <taxon>Thermodesulfobacteriota</taxon>
        <taxon>Desulfobacteria</taxon>
        <taxon>Desulfobacterales</taxon>
        <taxon>Desulfobacterales incertae sedis</taxon>
        <taxon>Candidatus Desulfatibia</taxon>
    </lineage>
</organism>
<accession>A0A8J6THW0</accession>
<comment type="caution">
    <text evidence="2">The sequence shown here is derived from an EMBL/GenBank/DDBJ whole genome shotgun (WGS) entry which is preliminary data.</text>
</comment>
<dbReference type="CDD" id="cd03116">
    <property type="entry name" value="MobB"/>
    <property type="match status" value="1"/>
</dbReference>
<name>A0A8J6THW0_9BACT</name>
<reference evidence="2 3" key="1">
    <citation type="submission" date="2020-08" db="EMBL/GenBank/DDBJ databases">
        <title>Bridging the membrane lipid divide: bacteria of the FCB group superphylum have the potential to synthesize archaeal ether lipids.</title>
        <authorList>
            <person name="Villanueva L."/>
            <person name="Von Meijenfeldt F.A.B."/>
            <person name="Westbye A.B."/>
            <person name="Yadav S."/>
            <person name="Hopmans E.C."/>
            <person name="Dutilh B.E."/>
            <person name="Sinninghe Damste J.S."/>
        </authorList>
    </citation>
    <scope>NUCLEOTIDE SEQUENCE [LARGE SCALE GENOMIC DNA]</scope>
    <source>
        <strain evidence="2">NIOZ-UU30</strain>
    </source>
</reference>
<dbReference type="InterPro" id="IPR052539">
    <property type="entry name" value="MGD_biosynthesis_adapter"/>
</dbReference>
<dbReference type="Gene3D" id="3.40.50.300">
    <property type="entry name" value="P-loop containing nucleotide triphosphate hydrolases"/>
    <property type="match status" value="1"/>
</dbReference>
<gene>
    <name evidence="2" type="primary">mobB</name>
    <name evidence="2" type="ORF">H8E23_02615</name>
</gene>
<evidence type="ECO:0000313" key="2">
    <source>
        <dbReference type="EMBL" id="MBC8360277.1"/>
    </source>
</evidence>
<dbReference type="EMBL" id="JACNJH010000079">
    <property type="protein sequence ID" value="MBC8360277.1"/>
    <property type="molecule type" value="Genomic_DNA"/>
</dbReference>
<dbReference type="Pfam" id="PF03205">
    <property type="entry name" value="MobB"/>
    <property type="match status" value="1"/>
</dbReference>
<dbReference type="InterPro" id="IPR027417">
    <property type="entry name" value="P-loop_NTPase"/>
</dbReference>
<dbReference type="PANTHER" id="PTHR40072">
    <property type="entry name" value="MOLYBDOPTERIN-GUANINE DINUCLEOTIDE BIOSYNTHESIS ADAPTER PROTEIN-RELATED"/>
    <property type="match status" value="1"/>
</dbReference>
<evidence type="ECO:0000313" key="3">
    <source>
        <dbReference type="Proteomes" id="UP000603434"/>
    </source>
</evidence>
<sequence>MPPIISIVGKSGSGKTTLIEKLIPELKSRGYRIGTVKHAFHKLDMDKKGKDSWRHKAAGADTVIVVSHDTIAMVKDRPLGSLDDLERYIDDLDLVITEGFKQKNKPKIEICRAARNTEPLCRDNSDLVALVTDIKTNLNVPAFGLEDIKGLADLIEKKFLFDPITVVSNTPRSCCVPTAIDQPSGSPF</sequence>
<dbReference type="Proteomes" id="UP000603434">
    <property type="component" value="Unassembled WGS sequence"/>
</dbReference>
<evidence type="ECO:0000259" key="1">
    <source>
        <dbReference type="Pfam" id="PF03205"/>
    </source>
</evidence>
<dbReference type="InterPro" id="IPR004435">
    <property type="entry name" value="MobB_dom"/>
</dbReference>
<dbReference type="SUPFAM" id="SSF52540">
    <property type="entry name" value="P-loop containing nucleoside triphosphate hydrolases"/>
    <property type="match status" value="1"/>
</dbReference>
<dbReference type="AlphaFoldDB" id="A0A8J6THW0"/>
<dbReference type="GO" id="GO:0005525">
    <property type="term" value="F:GTP binding"/>
    <property type="evidence" value="ECO:0007669"/>
    <property type="project" value="InterPro"/>
</dbReference>
<dbReference type="PANTHER" id="PTHR40072:SF1">
    <property type="entry name" value="MOLYBDOPTERIN-GUANINE DINUCLEOTIDE BIOSYNTHESIS ADAPTER PROTEIN"/>
    <property type="match status" value="1"/>
</dbReference>